<dbReference type="Proteomes" id="UP000226442">
    <property type="component" value="Unassembled WGS sequence"/>
</dbReference>
<proteinExistence type="predicted"/>
<dbReference type="RefSeq" id="WP_096831332.1">
    <property type="nucleotide sequence ID" value="NZ_NXIB02000168.1"/>
</dbReference>
<gene>
    <name evidence="1" type="ORF">CP500_020415</name>
</gene>
<keyword evidence="2" id="KW-1185">Reference proteome</keyword>
<name>A0A2G4EVT3_9CYAN</name>
<dbReference type="AlphaFoldDB" id="A0A2G4EVT3"/>
<dbReference type="EMBL" id="NXIB02000168">
    <property type="protein sequence ID" value="PHX53645.1"/>
    <property type="molecule type" value="Genomic_DNA"/>
</dbReference>
<evidence type="ECO:0000313" key="1">
    <source>
        <dbReference type="EMBL" id="PHX53645.1"/>
    </source>
</evidence>
<comment type="caution">
    <text evidence="1">The sequence shown here is derived from an EMBL/GenBank/DDBJ whole genome shotgun (WGS) entry which is preliminary data.</text>
</comment>
<protein>
    <submittedName>
        <fullName evidence="1">Uncharacterized protein</fullName>
    </submittedName>
</protein>
<organism evidence="1 2">
    <name type="scientific">Tychonema bourrellyi FEM_GT703</name>
    <dbReference type="NCBI Taxonomy" id="2040638"/>
    <lineage>
        <taxon>Bacteria</taxon>
        <taxon>Bacillati</taxon>
        <taxon>Cyanobacteriota</taxon>
        <taxon>Cyanophyceae</taxon>
        <taxon>Oscillatoriophycideae</taxon>
        <taxon>Oscillatoriales</taxon>
        <taxon>Microcoleaceae</taxon>
        <taxon>Tychonema</taxon>
    </lineage>
</organism>
<evidence type="ECO:0000313" key="2">
    <source>
        <dbReference type="Proteomes" id="UP000226442"/>
    </source>
</evidence>
<reference evidence="1" key="1">
    <citation type="submission" date="2017-10" db="EMBL/GenBank/DDBJ databases">
        <title>Draft genome sequence of the planktic cyanobacteria Tychonema bourrellyi isolated from alpine lentic freshwater.</title>
        <authorList>
            <person name="Tett A."/>
            <person name="Armanini F."/>
            <person name="Asnicar F."/>
            <person name="Boscaini A."/>
            <person name="Pasolli E."/>
            <person name="Zolfo M."/>
            <person name="Donati C."/>
            <person name="Salmaso N."/>
            <person name="Segata N."/>
        </authorList>
    </citation>
    <scope>NUCLEOTIDE SEQUENCE</scope>
    <source>
        <strain evidence="1">FEM_GT703</strain>
    </source>
</reference>
<dbReference type="OrthoDB" id="488569at2"/>
<accession>A0A2G4EVT3</accession>
<sequence length="97" mass="11177">MSQAILNQIVTQFEMLEILELQELEIAIGKYLADKQQATQQNQTQKSVNKKQLFREWDAISDEEAAVIKSEFAAEDLAFAEVALNDYMLRLQQLDKI</sequence>